<reference evidence="1 2" key="1">
    <citation type="journal article" date="2023" name="Int. J. Syst. Evol. Microbiol.">
        <title>Terrisporobacter hibernicus sp. nov., isolated from bovine faeces in Northern Ireland.</title>
        <authorList>
            <person name="Mitchell M."/>
            <person name="Nguyen S.V."/>
            <person name="Connor M."/>
            <person name="Fairley D.J."/>
            <person name="Donoghue O."/>
            <person name="Marshall H."/>
            <person name="Koolman L."/>
            <person name="McMullan G."/>
            <person name="Schaffer K.E."/>
            <person name="McGrath J.W."/>
            <person name="Fanning S."/>
        </authorList>
    </citation>
    <scope>NUCLEOTIDE SEQUENCE [LARGE SCALE GENOMIC DNA]</scope>
    <source>
        <strain evidence="1 2">MCA3</strain>
    </source>
</reference>
<dbReference type="Proteomes" id="UP001198983">
    <property type="component" value="Chromosome"/>
</dbReference>
<evidence type="ECO:0000313" key="1">
    <source>
        <dbReference type="EMBL" id="UEL49140.1"/>
    </source>
</evidence>
<organism evidence="1 2">
    <name type="scientific">Terrisporobacter hibernicus</name>
    <dbReference type="NCBI Taxonomy" id="2813371"/>
    <lineage>
        <taxon>Bacteria</taxon>
        <taxon>Bacillati</taxon>
        <taxon>Bacillota</taxon>
        <taxon>Clostridia</taxon>
        <taxon>Peptostreptococcales</taxon>
        <taxon>Peptostreptococcaceae</taxon>
        <taxon>Terrisporobacter</taxon>
    </lineage>
</organism>
<dbReference type="AlphaFoldDB" id="A0AAX2ZLE6"/>
<dbReference type="EMBL" id="CP081135">
    <property type="protein sequence ID" value="UEL49140.1"/>
    <property type="molecule type" value="Genomic_DNA"/>
</dbReference>
<evidence type="ECO:0008006" key="3">
    <source>
        <dbReference type="Google" id="ProtNLM"/>
    </source>
</evidence>
<gene>
    <name evidence="1" type="ORF">JW646_06750</name>
</gene>
<proteinExistence type="predicted"/>
<dbReference type="RefSeq" id="WP_228417001.1">
    <property type="nucleotide sequence ID" value="NZ_CP081135.1"/>
</dbReference>
<accession>A0AAX2ZLE6</accession>
<keyword evidence="2" id="KW-1185">Reference proteome</keyword>
<evidence type="ECO:0000313" key="2">
    <source>
        <dbReference type="Proteomes" id="UP001198983"/>
    </source>
</evidence>
<name>A0AAX2ZLE6_9FIRM</name>
<protein>
    <recommendedName>
        <fullName evidence="3">OB domain-containing protein</fullName>
    </recommendedName>
</protein>
<dbReference type="KEGG" id="tem:JW646_06750"/>
<sequence length="469" mass="56715">MRKSLKPYLGQEITVRAIVSKIENNSNEKNRVLLTNITNREDNRFLTDHLWYQKSKFNLVDSLQVGDMIEIKGKVAVYLRALNNKHIANKFDYHIDFEPNNLRKIIHQKYEKRAELCTNTCKSKVIVNYYFTISDLKNIYYTLENKDYLYIKFIKDIVRARLLNNPDYESILIINNKGTIYTKNKKYEEPINLKANEMVLCKFGKKLSRVGKIYNDYALILEKQGKDNSFDEINRWHDLPNNDKNKMKIVSDNMDYISREYIYSVEKLKRYIYIEIQNNCNKDYKITWNHIESIENFILIKTSLVKNRVHKNYYFKKNDLEVIYRSLIKKRFSIMMKIFYIIKEYLNNNIDYDSILVINNKGQIYFIEVDRWNVNRSNYLETCEIEICRFGKNTIRKSNIYEDYSKVLKKEWGNIDDLDIWDQWYNLDNENSIKKNIVENNFQIRKKVYIIYYNVLVKAIEKEIEEKYK</sequence>